<evidence type="ECO:0000313" key="1">
    <source>
        <dbReference type="EMBL" id="KAJ1673270.1"/>
    </source>
</evidence>
<dbReference type="Proteomes" id="UP001145114">
    <property type="component" value="Unassembled WGS sequence"/>
</dbReference>
<name>A0ACC1HD10_9FUNG</name>
<sequence>MSIPLYDNPDASPARLSPPVPTQQKFYVDEQEVAAPHIHSVSGIPPSEATAQQLPLTTKDLGTEEYVPRRRIDAQGILGHYLSGRNMPLYEARRVFADYFAEFFGTMVLIIFGDGVVAMSKFNSSVSTASYLPITFGWGIGLTCALYISMGVSGGHLNPAVTLSFAIFGKFPIRKVPGYILAQILGAIVGAACVFGLYHAQFQMFDGGHRQVTGDQGTGGIFFTLPNEYNSRAQSAFSEILNTALLLGVIQGINDPRMTPANGYKPVAIGLLVFAIGTCTGWVTGYAINPARDLGPRMFASMVGYGKAPFTVYNHYFLIPMFCPIVGAVIGVFLYEFFIVPVEQ</sequence>
<dbReference type="EMBL" id="JAMZIH010007165">
    <property type="protein sequence ID" value="KAJ1673270.1"/>
    <property type="molecule type" value="Genomic_DNA"/>
</dbReference>
<gene>
    <name evidence="1" type="primary">AQP1</name>
    <name evidence="1" type="ORF">EV182_005565</name>
</gene>
<proteinExistence type="predicted"/>
<evidence type="ECO:0000313" key="2">
    <source>
        <dbReference type="Proteomes" id="UP001145114"/>
    </source>
</evidence>
<comment type="caution">
    <text evidence="1">The sequence shown here is derived from an EMBL/GenBank/DDBJ whole genome shotgun (WGS) entry which is preliminary data.</text>
</comment>
<keyword evidence="2" id="KW-1185">Reference proteome</keyword>
<reference evidence="1" key="1">
    <citation type="submission" date="2022-06" db="EMBL/GenBank/DDBJ databases">
        <title>Phylogenomic reconstructions and comparative analyses of Kickxellomycotina fungi.</title>
        <authorList>
            <person name="Reynolds N.K."/>
            <person name="Stajich J.E."/>
            <person name="Barry K."/>
            <person name="Grigoriev I.V."/>
            <person name="Crous P."/>
            <person name="Smith M.E."/>
        </authorList>
    </citation>
    <scope>NUCLEOTIDE SEQUENCE</scope>
    <source>
        <strain evidence="1">RSA 2271</strain>
    </source>
</reference>
<protein>
    <submittedName>
        <fullName evidence="1">Aquaporin-like protein</fullName>
    </submittedName>
</protein>
<accession>A0ACC1HD10</accession>
<organism evidence="1 2">
    <name type="scientific">Spiromyces aspiralis</name>
    <dbReference type="NCBI Taxonomy" id="68401"/>
    <lineage>
        <taxon>Eukaryota</taxon>
        <taxon>Fungi</taxon>
        <taxon>Fungi incertae sedis</taxon>
        <taxon>Zoopagomycota</taxon>
        <taxon>Kickxellomycotina</taxon>
        <taxon>Kickxellomycetes</taxon>
        <taxon>Kickxellales</taxon>
        <taxon>Kickxellaceae</taxon>
        <taxon>Spiromyces</taxon>
    </lineage>
</organism>